<evidence type="ECO:0000256" key="5">
    <source>
        <dbReference type="SAM" id="MobiDB-lite"/>
    </source>
</evidence>
<feature type="transmembrane region" description="Helical" evidence="6">
    <location>
        <begin position="131"/>
        <end position="151"/>
    </location>
</feature>
<dbReference type="Proteomes" id="UP000243342">
    <property type="component" value="Unassembled WGS sequence"/>
</dbReference>
<dbReference type="AlphaFoldDB" id="A0A1J7C406"/>
<gene>
    <name evidence="7" type="ORF">BIV57_17160</name>
</gene>
<feature type="transmembrane region" description="Helical" evidence="6">
    <location>
        <begin position="100"/>
        <end position="119"/>
    </location>
</feature>
<dbReference type="RefSeq" id="WP_071657767.1">
    <property type="nucleotide sequence ID" value="NZ_MLCF01000103.1"/>
</dbReference>
<feature type="transmembrane region" description="Helical" evidence="6">
    <location>
        <begin position="261"/>
        <end position="283"/>
    </location>
</feature>
<feature type="compositionally biased region" description="Basic and acidic residues" evidence="5">
    <location>
        <begin position="325"/>
        <end position="337"/>
    </location>
</feature>
<proteinExistence type="predicted"/>
<evidence type="ECO:0000256" key="2">
    <source>
        <dbReference type="ARBA" id="ARBA00022692"/>
    </source>
</evidence>
<dbReference type="EMBL" id="MLCF01000103">
    <property type="protein sequence ID" value="OIV36300.1"/>
    <property type="molecule type" value="Genomic_DNA"/>
</dbReference>
<dbReference type="OrthoDB" id="4538527at2"/>
<feature type="transmembrane region" description="Helical" evidence="6">
    <location>
        <begin position="157"/>
        <end position="180"/>
    </location>
</feature>
<dbReference type="InterPro" id="IPR004695">
    <property type="entry name" value="SLAC1/Mae1/Ssu1/TehA"/>
</dbReference>
<accession>A0A1J7C406</accession>
<feature type="region of interest" description="Disordered" evidence="5">
    <location>
        <begin position="316"/>
        <end position="337"/>
    </location>
</feature>
<protein>
    <recommendedName>
        <fullName evidence="9">Integral membrane protein</fullName>
    </recommendedName>
</protein>
<sequence>MRAVSRFRVLRRVPPASGGAVMATGILSVGLHLTGHETLSLVGLVLAAAAWVILAGACVIQLITAPTGWEAEADTPPALTAVAATCVLGTRLALLGWRPAAVGLLIVAAAVWPVLLPGVLRHLRGRMPGSVFLVCVATQALAVLSATLAAVLGGAGWLIWAALVFFALGLLLYGVALACFDFGQVVRGAGDHWVAGGALAISALVAAKLTAWQGFAGSWHQALRAVALLLVGCDLAWVLVLAGAEALRPRLRYDIRRWSTVFPLGMSAVACLTAAGAAGVAALSTVGQVLLWCGVAVWTATAAGAVRELAGTLRRPAPTRAANAPKRDNPDKRGESQ</sequence>
<comment type="subcellular location">
    <subcellularLocation>
        <location evidence="1">Membrane</location>
        <topology evidence="1">Multi-pass membrane protein</topology>
    </subcellularLocation>
</comment>
<evidence type="ECO:0000313" key="8">
    <source>
        <dbReference type="Proteomes" id="UP000243342"/>
    </source>
</evidence>
<keyword evidence="2 6" id="KW-0812">Transmembrane</keyword>
<evidence type="ECO:0000256" key="3">
    <source>
        <dbReference type="ARBA" id="ARBA00022989"/>
    </source>
</evidence>
<dbReference type="Gene3D" id="1.50.10.150">
    <property type="entry name" value="Voltage-dependent anion channel"/>
    <property type="match status" value="1"/>
</dbReference>
<evidence type="ECO:0000256" key="1">
    <source>
        <dbReference type="ARBA" id="ARBA00004141"/>
    </source>
</evidence>
<feature type="transmembrane region" description="Helical" evidence="6">
    <location>
        <begin position="221"/>
        <end position="240"/>
    </location>
</feature>
<dbReference type="GO" id="GO:0016020">
    <property type="term" value="C:membrane"/>
    <property type="evidence" value="ECO:0007669"/>
    <property type="project" value="UniProtKB-SubCell"/>
</dbReference>
<comment type="caution">
    <text evidence="7">The sequence shown here is derived from an EMBL/GenBank/DDBJ whole genome shotgun (WGS) entry which is preliminary data.</text>
</comment>
<feature type="transmembrane region" description="Helical" evidence="6">
    <location>
        <begin position="289"/>
        <end position="306"/>
    </location>
</feature>
<reference evidence="7 8" key="1">
    <citation type="submission" date="2016-10" db="EMBL/GenBank/DDBJ databases">
        <title>Genome sequence of Streptomyces gilvigriseus MUSC 26.</title>
        <authorList>
            <person name="Lee L.-H."/>
            <person name="Ser H.-L."/>
        </authorList>
    </citation>
    <scope>NUCLEOTIDE SEQUENCE [LARGE SCALE GENOMIC DNA]</scope>
    <source>
        <strain evidence="7 8">MUSC 26</strain>
    </source>
</reference>
<name>A0A1J7C406_9ACTN</name>
<dbReference type="InterPro" id="IPR038665">
    <property type="entry name" value="Voltage-dep_anion_channel_sf"/>
</dbReference>
<keyword evidence="3 6" id="KW-1133">Transmembrane helix</keyword>
<evidence type="ECO:0000256" key="4">
    <source>
        <dbReference type="ARBA" id="ARBA00023136"/>
    </source>
</evidence>
<dbReference type="GO" id="GO:0055085">
    <property type="term" value="P:transmembrane transport"/>
    <property type="evidence" value="ECO:0007669"/>
    <property type="project" value="InterPro"/>
</dbReference>
<feature type="transmembrane region" description="Helical" evidence="6">
    <location>
        <begin position="192"/>
        <end position="215"/>
    </location>
</feature>
<keyword evidence="4 6" id="KW-0472">Membrane</keyword>
<evidence type="ECO:0000313" key="7">
    <source>
        <dbReference type="EMBL" id="OIV36300.1"/>
    </source>
</evidence>
<feature type="transmembrane region" description="Helical" evidence="6">
    <location>
        <begin position="39"/>
        <end position="63"/>
    </location>
</feature>
<evidence type="ECO:0008006" key="9">
    <source>
        <dbReference type="Google" id="ProtNLM"/>
    </source>
</evidence>
<dbReference type="STRING" id="1428644.BIV57_17160"/>
<dbReference type="CDD" id="cd09319">
    <property type="entry name" value="TDT_like_1"/>
    <property type="match status" value="1"/>
</dbReference>
<dbReference type="Pfam" id="PF03595">
    <property type="entry name" value="SLAC1"/>
    <property type="match status" value="1"/>
</dbReference>
<feature type="transmembrane region" description="Helical" evidence="6">
    <location>
        <begin position="12"/>
        <end position="33"/>
    </location>
</feature>
<keyword evidence="8" id="KW-1185">Reference proteome</keyword>
<organism evidence="7 8">
    <name type="scientific">Mangrovactinospora gilvigrisea</name>
    <dbReference type="NCBI Taxonomy" id="1428644"/>
    <lineage>
        <taxon>Bacteria</taxon>
        <taxon>Bacillati</taxon>
        <taxon>Actinomycetota</taxon>
        <taxon>Actinomycetes</taxon>
        <taxon>Kitasatosporales</taxon>
        <taxon>Streptomycetaceae</taxon>
        <taxon>Mangrovactinospora</taxon>
    </lineage>
</organism>
<evidence type="ECO:0000256" key="6">
    <source>
        <dbReference type="SAM" id="Phobius"/>
    </source>
</evidence>